<sequence length="69" mass="7568">MSMESKSIGQKVRQARKKTKLSQDKLARLADVAYNTIVKIESGENPNPTVETIKKIANALGVEIGDLIK</sequence>
<dbReference type="PROSITE" id="PS50943">
    <property type="entry name" value="HTH_CROC1"/>
    <property type="match status" value="1"/>
</dbReference>
<dbReference type="Pfam" id="PF01381">
    <property type="entry name" value="HTH_3"/>
    <property type="match status" value="1"/>
</dbReference>
<gene>
    <name evidence="4" type="ORF">COW82_00515</name>
</gene>
<name>A0A2H0DX07_9BACT</name>
<dbReference type="InterPro" id="IPR001387">
    <property type="entry name" value="Cro/C1-type_HTH"/>
</dbReference>
<dbReference type="SMART" id="SM00530">
    <property type="entry name" value="HTH_XRE"/>
    <property type="match status" value="1"/>
</dbReference>
<keyword evidence="1" id="KW-0238">DNA-binding</keyword>
<dbReference type="InterPro" id="IPR050807">
    <property type="entry name" value="TransReg_Diox_bact_type"/>
</dbReference>
<evidence type="ECO:0000259" key="3">
    <source>
        <dbReference type="PROSITE" id="PS50943"/>
    </source>
</evidence>
<dbReference type="EMBL" id="PCTS01000008">
    <property type="protein sequence ID" value="PIP86714.1"/>
    <property type="molecule type" value="Genomic_DNA"/>
</dbReference>
<dbReference type="AlphaFoldDB" id="A0A2H0DX07"/>
<dbReference type="Gene3D" id="1.10.260.40">
    <property type="entry name" value="lambda repressor-like DNA-binding domains"/>
    <property type="match status" value="1"/>
</dbReference>
<evidence type="ECO:0000256" key="1">
    <source>
        <dbReference type="ARBA" id="ARBA00023125"/>
    </source>
</evidence>
<protein>
    <recommendedName>
        <fullName evidence="3">HTH cro/C1-type domain-containing protein</fullName>
    </recommendedName>
</protein>
<reference evidence="4 5" key="1">
    <citation type="submission" date="2017-09" db="EMBL/GenBank/DDBJ databases">
        <title>Depth-based differentiation of microbial function through sediment-hosted aquifers and enrichment of novel symbionts in the deep terrestrial subsurface.</title>
        <authorList>
            <person name="Probst A.J."/>
            <person name="Ladd B."/>
            <person name="Jarett J.K."/>
            <person name="Geller-Mcgrath D.E."/>
            <person name="Sieber C.M."/>
            <person name="Emerson J.B."/>
            <person name="Anantharaman K."/>
            <person name="Thomas B.C."/>
            <person name="Malmstrom R."/>
            <person name="Stieglmeier M."/>
            <person name="Klingl A."/>
            <person name="Woyke T."/>
            <person name="Ryan C.M."/>
            <person name="Banfield J.F."/>
        </authorList>
    </citation>
    <scope>NUCLEOTIDE SEQUENCE [LARGE SCALE GENOMIC DNA]</scope>
    <source>
        <strain evidence="4">CG22_combo_CG10-13_8_21_14_all_43_18</strain>
    </source>
</reference>
<dbReference type="PANTHER" id="PTHR46797:SF1">
    <property type="entry name" value="METHYLPHOSPHONATE SYNTHASE"/>
    <property type="match status" value="1"/>
</dbReference>
<dbReference type="SUPFAM" id="SSF47413">
    <property type="entry name" value="lambda repressor-like DNA-binding domains"/>
    <property type="match status" value="1"/>
</dbReference>
<evidence type="ECO:0000313" key="5">
    <source>
        <dbReference type="Proteomes" id="UP000231276"/>
    </source>
</evidence>
<accession>A0A2H0DX07</accession>
<evidence type="ECO:0000256" key="2">
    <source>
        <dbReference type="SAM" id="MobiDB-lite"/>
    </source>
</evidence>
<dbReference type="CDD" id="cd00093">
    <property type="entry name" value="HTH_XRE"/>
    <property type="match status" value="1"/>
</dbReference>
<feature type="region of interest" description="Disordered" evidence="2">
    <location>
        <begin position="1"/>
        <end position="22"/>
    </location>
</feature>
<feature type="domain" description="HTH cro/C1-type" evidence="3">
    <location>
        <begin position="12"/>
        <end position="67"/>
    </location>
</feature>
<dbReference type="Proteomes" id="UP000231276">
    <property type="component" value="Unassembled WGS sequence"/>
</dbReference>
<organism evidence="4 5">
    <name type="scientific">Candidatus Campbellbacteria bacterium CG22_combo_CG10-13_8_21_14_all_43_18</name>
    <dbReference type="NCBI Taxonomy" id="1974530"/>
    <lineage>
        <taxon>Bacteria</taxon>
        <taxon>Candidatus Campbelliibacteriota</taxon>
    </lineage>
</organism>
<dbReference type="PANTHER" id="PTHR46797">
    <property type="entry name" value="HTH-TYPE TRANSCRIPTIONAL REGULATOR"/>
    <property type="match status" value="1"/>
</dbReference>
<comment type="caution">
    <text evidence="4">The sequence shown here is derived from an EMBL/GenBank/DDBJ whole genome shotgun (WGS) entry which is preliminary data.</text>
</comment>
<evidence type="ECO:0000313" key="4">
    <source>
        <dbReference type="EMBL" id="PIP86714.1"/>
    </source>
</evidence>
<proteinExistence type="predicted"/>
<dbReference type="InterPro" id="IPR010982">
    <property type="entry name" value="Lambda_DNA-bd_dom_sf"/>
</dbReference>
<dbReference type="GO" id="GO:0005829">
    <property type="term" value="C:cytosol"/>
    <property type="evidence" value="ECO:0007669"/>
    <property type="project" value="TreeGrafter"/>
</dbReference>
<dbReference type="GO" id="GO:0003677">
    <property type="term" value="F:DNA binding"/>
    <property type="evidence" value="ECO:0007669"/>
    <property type="project" value="UniProtKB-KW"/>
</dbReference>
<dbReference type="GO" id="GO:0003700">
    <property type="term" value="F:DNA-binding transcription factor activity"/>
    <property type="evidence" value="ECO:0007669"/>
    <property type="project" value="TreeGrafter"/>
</dbReference>